<dbReference type="PANTHER" id="PTHR32468:SF17">
    <property type="entry name" value="CATION_H(+) ANTIPORTER 4"/>
    <property type="match status" value="1"/>
</dbReference>
<feature type="domain" description="Cation/H(+) antiporter central" evidence="12">
    <location>
        <begin position="523"/>
        <end position="644"/>
    </location>
</feature>
<evidence type="ECO:0000256" key="10">
    <source>
        <dbReference type="SAM" id="Phobius"/>
    </source>
</evidence>
<proteinExistence type="inferred from homology"/>
<dbReference type="GO" id="GO:0006885">
    <property type="term" value="P:regulation of pH"/>
    <property type="evidence" value="ECO:0007669"/>
    <property type="project" value="TreeGrafter"/>
</dbReference>
<gene>
    <name evidence="13" type="ORF">GOBAR_AA35410</name>
</gene>
<name>A0A2P5W2G1_GOSBA</name>
<comment type="similarity">
    <text evidence="9">Belongs to the monovalent cation:proton antiporter 2 (CPA2) transporter (TC 2.A.37) family. CHX (TC 2.A.37.4) subfamily.</text>
</comment>
<dbReference type="Gene3D" id="1.20.1530.20">
    <property type="match status" value="1"/>
</dbReference>
<feature type="transmembrane region" description="Helical" evidence="10">
    <location>
        <begin position="415"/>
        <end position="434"/>
    </location>
</feature>
<keyword evidence="2" id="KW-0813">Transport</keyword>
<dbReference type="GO" id="GO:0006813">
    <property type="term" value="P:potassium ion transport"/>
    <property type="evidence" value="ECO:0007669"/>
    <property type="project" value="UniProtKB-KW"/>
</dbReference>
<organism evidence="13 14">
    <name type="scientific">Gossypium barbadense</name>
    <name type="common">Sea Island cotton</name>
    <name type="synonym">Hibiscus barbadensis</name>
    <dbReference type="NCBI Taxonomy" id="3634"/>
    <lineage>
        <taxon>Eukaryota</taxon>
        <taxon>Viridiplantae</taxon>
        <taxon>Streptophyta</taxon>
        <taxon>Embryophyta</taxon>
        <taxon>Tracheophyta</taxon>
        <taxon>Spermatophyta</taxon>
        <taxon>Magnoliopsida</taxon>
        <taxon>eudicotyledons</taxon>
        <taxon>Gunneridae</taxon>
        <taxon>Pentapetalae</taxon>
        <taxon>rosids</taxon>
        <taxon>malvids</taxon>
        <taxon>Malvales</taxon>
        <taxon>Malvaceae</taxon>
        <taxon>Malvoideae</taxon>
        <taxon>Gossypium</taxon>
    </lineage>
</organism>
<dbReference type="PANTHER" id="PTHR32468">
    <property type="entry name" value="CATION/H + ANTIPORTER"/>
    <property type="match status" value="1"/>
</dbReference>
<evidence type="ECO:0000256" key="1">
    <source>
        <dbReference type="ARBA" id="ARBA00004141"/>
    </source>
</evidence>
<evidence type="ECO:0000256" key="8">
    <source>
        <dbReference type="ARBA" id="ARBA00023136"/>
    </source>
</evidence>
<evidence type="ECO:0000259" key="12">
    <source>
        <dbReference type="Pfam" id="PF23256"/>
    </source>
</evidence>
<sequence length="810" mass="90453">MKLHLFTQQSISLKPRDKMAYSNSGSYTTGNSTKSEAQVCLKFPPKVSSPGLMALWSDKGQNNVKLGKLMEYSGPRLQIQMVVTFVLTQAIHSVLKHLRLPMFISQILAGMILGPMLFKGKSSLITSSDQSVAVLGTVGAVGYMFFLFLSGVKMDVGMTFGSGKKVICIGVLTVVVPLMSCLITAKSISQESQFFTNKRVFLAVTYSATSFPVIHCLLSELKLLNSELGRLGLSAALIGEIVALFLLTVCQWVIDGLENGWKVVVSNFGFFTVYFVIVVFWFRPVMKWMVRKTPEGGQIKNSYLYIVIGAFLVSHKLAELLKVYIVFAPFLVGLAVPDGPPLGSALVEKLEPIVEGLFMPLFVTTCGMRIDFSYLKNYGSFAKDQAISAVVTNFVKFGVSFLLPFLWNIPIRDSLAFAFIMLNKGIVEMAAYSFMNDTLVISQDMFAFVTIIVILIASIVPILVKSLYDPSSKHVRYLKKSIMDCKLNDELRIIGCIHVPANVNSIMDILNASCPTRQSPIALSVLHLIKLSGRATPLFIAHEKQSKSLSHNSYSENVVLAFNRFERDNWGAVSVKSFTAVSPPNLMYEDICNLVMDQFTSFLILPFHRRRHVDGSVESEDQTVRRLNFNILQKPPCSVGILVEGQRHVKCINSRDHIHDQYPLANSSTYTIAMIFMGGKDDWEALALAKRMSREKSVKLTVIQFKAGEGFQDDDGDRMMDKQLLRNVKENTGITYIEKEVKDGPETLTYLRSIVDDYKLFIVGRRYKREDPQTVGLHEWSELEDIGIIGELLSSPDFGGKHSVLIVRHQ</sequence>
<feature type="transmembrane region" description="Helical" evidence="10">
    <location>
        <begin position="130"/>
        <end position="154"/>
    </location>
</feature>
<feature type="transmembrane region" description="Helical" evidence="10">
    <location>
        <begin position="260"/>
        <end position="282"/>
    </location>
</feature>
<protein>
    <submittedName>
        <fullName evidence="13">Uncharacterized protein</fullName>
    </submittedName>
</protein>
<keyword evidence="7" id="KW-0406">Ion transport</keyword>
<dbReference type="Pfam" id="PF23256">
    <property type="entry name" value="CHX17_2nd"/>
    <property type="match status" value="1"/>
</dbReference>
<dbReference type="InterPro" id="IPR038770">
    <property type="entry name" value="Na+/solute_symporter_sf"/>
</dbReference>
<feature type="transmembrane region" description="Helical" evidence="10">
    <location>
        <begin position="200"/>
        <end position="219"/>
    </location>
</feature>
<dbReference type="GO" id="GO:1902600">
    <property type="term" value="P:proton transmembrane transport"/>
    <property type="evidence" value="ECO:0007669"/>
    <property type="project" value="InterPro"/>
</dbReference>
<comment type="subcellular location">
    <subcellularLocation>
        <location evidence="1">Membrane</location>
        <topology evidence="1">Multi-pass membrane protein</topology>
    </subcellularLocation>
</comment>
<dbReference type="GO" id="GO:0012505">
    <property type="term" value="C:endomembrane system"/>
    <property type="evidence" value="ECO:0007669"/>
    <property type="project" value="TreeGrafter"/>
</dbReference>
<feature type="transmembrane region" description="Helical" evidence="10">
    <location>
        <begin position="303"/>
        <end position="336"/>
    </location>
</feature>
<keyword evidence="8 10" id="KW-0472">Membrane</keyword>
<dbReference type="OrthoDB" id="1938353at2759"/>
<feature type="transmembrane region" description="Helical" evidence="10">
    <location>
        <begin position="387"/>
        <end position="409"/>
    </location>
</feature>
<feature type="transmembrane region" description="Helical" evidence="10">
    <location>
        <begin position="100"/>
        <end position="118"/>
    </location>
</feature>
<evidence type="ECO:0000313" key="13">
    <source>
        <dbReference type="EMBL" id="PPR85278.1"/>
    </source>
</evidence>
<feature type="domain" description="Cation/H+ exchanger transmembrane" evidence="11">
    <location>
        <begin position="90"/>
        <end position="464"/>
    </location>
</feature>
<dbReference type="EMBL" id="KZ669472">
    <property type="protein sequence ID" value="PPR85278.1"/>
    <property type="molecule type" value="Genomic_DNA"/>
</dbReference>
<dbReference type="InterPro" id="IPR006153">
    <property type="entry name" value="Cation/H_exchanger_TM"/>
</dbReference>
<feature type="transmembrane region" description="Helical" evidence="10">
    <location>
        <begin position="446"/>
        <end position="464"/>
    </location>
</feature>
<evidence type="ECO:0000256" key="7">
    <source>
        <dbReference type="ARBA" id="ARBA00023065"/>
    </source>
</evidence>
<dbReference type="InterPro" id="IPR050794">
    <property type="entry name" value="CPA2_transporter"/>
</dbReference>
<evidence type="ECO:0000256" key="9">
    <source>
        <dbReference type="ARBA" id="ARBA00038341"/>
    </source>
</evidence>
<keyword evidence="3" id="KW-0633">Potassium transport</keyword>
<accession>A0A2P5W2G1</accession>
<dbReference type="AlphaFoldDB" id="A0A2P5W2G1"/>
<keyword evidence="4 10" id="KW-0812">Transmembrane</keyword>
<evidence type="ECO:0000256" key="2">
    <source>
        <dbReference type="ARBA" id="ARBA00022448"/>
    </source>
</evidence>
<evidence type="ECO:0000256" key="4">
    <source>
        <dbReference type="ARBA" id="ARBA00022692"/>
    </source>
</evidence>
<keyword evidence="6 10" id="KW-1133">Transmembrane helix</keyword>
<reference evidence="13 14" key="1">
    <citation type="submission" date="2015-01" db="EMBL/GenBank/DDBJ databases">
        <title>Genome of allotetraploid Gossypium barbadense reveals genomic plasticity and fiber elongation in cotton evolution.</title>
        <authorList>
            <person name="Chen X."/>
            <person name="Liu X."/>
            <person name="Zhao B."/>
            <person name="Zheng H."/>
            <person name="Hu Y."/>
            <person name="Lu G."/>
            <person name="Yang C."/>
            <person name="Chen J."/>
            <person name="Shan C."/>
            <person name="Zhang L."/>
            <person name="Zhou Y."/>
            <person name="Wang L."/>
            <person name="Guo W."/>
            <person name="Bai Y."/>
            <person name="Ruan J."/>
            <person name="Shangguan X."/>
            <person name="Mao Y."/>
            <person name="Jiang J."/>
            <person name="Zhu Y."/>
            <person name="Lei J."/>
            <person name="Kang H."/>
            <person name="Chen S."/>
            <person name="He X."/>
            <person name="Wang R."/>
            <person name="Wang Y."/>
            <person name="Chen J."/>
            <person name="Wang L."/>
            <person name="Yu S."/>
            <person name="Wang B."/>
            <person name="Wei J."/>
            <person name="Song S."/>
            <person name="Lu X."/>
            <person name="Gao Z."/>
            <person name="Gu W."/>
            <person name="Deng X."/>
            <person name="Ma D."/>
            <person name="Wang S."/>
            <person name="Liang W."/>
            <person name="Fang L."/>
            <person name="Cai C."/>
            <person name="Zhu X."/>
            <person name="Zhou B."/>
            <person name="Zhang Y."/>
            <person name="Chen Z."/>
            <person name="Xu S."/>
            <person name="Zhu R."/>
            <person name="Wang S."/>
            <person name="Zhang T."/>
            <person name="Zhao G."/>
        </authorList>
    </citation>
    <scope>NUCLEOTIDE SEQUENCE [LARGE SCALE GENOMIC DNA]</scope>
    <source>
        <strain evidence="14">cv. Xinhai21</strain>
        <tissue evidence="13">Leaf</tissue>
    </source>
</reference>
<evidence type="ECO:0000256" key="6">
    <source>
        <dbReference type="ARBA" id="ARBA00022989"/>
    </source>
</evidence>
<evidence type="ECO:0000313" key="14">
    <source>
        <dbReference type="Proteomes" id="UP000239757"/>
    </source>
</evidence>
<evidence type="ECO:0000256" key="3">
    <source>
        <dbReference type="ARBA" id="ARBA00022538"/>
    </source>
</evidence>
<feature type="transmembrane region" description="Helical" evidence="10">
    <location>
        <begin position="166"/>
        <end position="188"/>
    </location>
</feature>
<keyword evidence="5" id="KW-0630">Potassium</keyword>
<evidence type="ECO:0000259" key="11">
    <source>
        <dbReference type="Pfam" id="PF00999"/>
    </source>
</evidence>
<feature type="transmembrane region" description="Helical" evidence="10">
    <location>
        <begin position="231"/>
        <end position="254"/>
    </location>
</feature>
<dbReference type="GO" id="GO:0016020">
    <property type="term" value="C:membrane"/>
    <property type="evidence" value="ECO:0007669"/>
    <property type="project" value="UniProtKB-SubCell"/>
</dbReference>
<evidence type="ECO:0000256" key="5">
    <source>
        <dbReference type="ARBA" id="ARBA00022958"/>
    </source>
</evidence>
<dbReference type="GO" id="GO:0015297">
    <property type="term" value="F:antiporter activity"/>
    <property type="evidence" value="ECO:0007669"/>
    <property type="project" value="InterPro"/>
</dbReference>
<dbReference type="Proteomes" id="UP000239757">
    <property type="component" value="Unassembled WGS sequence"/>
</dbReference>
<dbReference type="InterPro" id="IPR057291">
    <property type="entry name" value="CHX17_2nd"/>
</dbReference>
<dbReference type="Pfam" id="PF00999">
    <property type="entry name" value="Na_H_Exchanger"/>
    <property type="match status" value="1"/>
</dbReference>